<feature type="chain" id="PRO_5037531270" description="PsbP C-terminal domain-containing protein" evidence="1">
    <location>
        <begin position="23"/>
        <end position="160"/>
    </location>
</feature>
<feature type="signal peptide" evidence="1">
    <location>
        <begin position="1"/>
        <end position="22"/>
    </location>
</feature>
<evidence type="ECO:0000256" key="1">
    <source>
        <dbReference type="SAM" id="SignalP"/>
    </source>
</evidence>
<dbReference type="EMBL" id="JAHLFE010000011">
    <property type="protein sequence ID" value="MBU3843340.1"/>
    <property type="molecule type" value="Genomic_DNA"/>
</dbReference>
<reference evidence="2" key="1">
    <citation type="journal article" date="2021" name="PeerJ">
        <title>Extensive microbial diversity within the chicken gut microbiome revealed by metagenomics and culture.</title>
        <authorList>
            <person name="Gilroy R."/>
            <person name="Ravi A."/>
            <person name="Getino M."/>
            <person name="Pursley I."/>
            <person name="Horton D.L."/>
            <person name="Alikhan N.F."/>
            <person name="Baker D."/>
            <person name="Gharbi K."/>
            <person name="Hall N."/>
            <person name="Watson M."/>
            <person name="Adriaenssens E.M."/>
            <person name="Foster-Nyarko E."/>
            <person name="Jarju S."/>
            <person name="Secka A."/>
            <person name="Antonio M."/>
            <person name="Oren A."/>
            <person name="Chaudhuri R.R."/>
            <person name="La Ragione R."/>
            <person name="Hildebrand F."/>
            <person name="Pallen M.J."/>
        </authorList>
    </citation>
    <scope>NUCLEOTIDE SEQUENCE</scope>
    <source>
        <strain evidence="2">378</strain>
    </source>
</reference>
<gene>
    <name evidence="2" type="ORF">H9847_00480</name>
</gene>
<evidence type="ECO:0000313" key="2">
    <source>
        <dbReference type="EMBL" id="MBU3843340.1"/>
    </source>
</evidence>
<organism evidence="2 3">
    <name type="scientific">Candidatus Anaerobiospirillum pullicola</name>
    <dbReference type="NCBI Taxonomy" id="2838451"/>
    <lineage>
        <taxon>Bacteria</taxon>
        <taxon>Pseudomonadati</taxon>
        <taxon>Pseudomonadota</taxon>
        <taxon>Gammaproteobacteria</taxon>
        <taxon>Aeromonadales</taxon>
        <taxon>Succinivibrionaceae</taxon>
        <taxon>Anaerobiospirillum</taxon>
    </lineage>
</organism>
<sequence length="160" mass="17508">MRKFVMGALTSVALALSTNVFAETIDNEYYTLEFNEPWQKMAESEADNSMAAVLMNKENGTALTITLVASNDFNAKDMAEATKDNLIKSGQQAGEIEDKGTYYVLPFTVKQSKGIYLFSGGKDGKTVVINALNAVGGDYQDCLDLLKELEPKQDGLFPEL</sequence>
<name>A0A948WX06_9GAMM</name>
<reference evidence="2" key="2">
    <citation type="submission" date="2021-04" db="EMBL/GenBank/DDBJ databases">
        <authorList>
            <person name="Gilroy R."/>
        </authorList>
    </citation>
    <scope>NUCLEOTIDE SEQUENCE</scope>
    <source>
        <strain evidence="2">378</strain>
    </source>
</reference>
<dbReference type="AlphaFoldDB" id="A0A948WX06"/>
<dbReference type="Proteomes" id="UP000733611">
    <property type="component" value="Unassembled WGS sequence"/>
</dbReference>
<evidence type="ECO:0008006" key="4">
    <source>
        <dbReference type="Google" id="ProtNLM"/>
    </source>
</evidence>
<proteinExistence type="predicted"/>
<accession>A0A948WX06</accession>
<evidence type="ECO:0000313" key="3">
    <source>
        <dbReference type="Proteomes" id="UP000733611"/>
    </source>
</evidence>
<protein>
    <recommendedName>
        <fullName evidence="4">PsbP C-terminal domain-containing protein</fullName>
    </recommendedName>
</protein>
<comment type="caution">
    <text evidence="2">The sequence shown here is derived from an EMBL/GenBank/DDBJ whole genome shotgun (WGS) entry which is preliminary data.</text>
</comment>
<keyword evidence="1" id="KW-0732">Signal</keyword>